<dbReference type="InterPro" id="IPR002197">
    <property type="entry name" value="HTH_Fis"/>
</dbReference>
<dbReference type="GO" id="GO:0006355">
    <property type="term" value="P:regulation of DNA-templated transcription"/>
    <property type="evidence" value="ECO:0007669"/>
    <property type="project" value="InterPro"/>
</dbReference>
<dbReference type="Pfam" id="PF00158">
    <property type="entry name" value="Sigma54_activat"/>
    <property type="match status" value="1"/>
</dbReference>
<dbReference type="AlphaFoldDB" id="A0A0L8AD51"/>
<dbReference type="InterPro" id="IPR025943">
    <property type="entry name" value="Sigma_54_int_dom_ATP-bd_2"/>
</dbReference>
<dbReference type="CDD" id="cd00009">
    <property type="entry name" value="AAA"/>
    <property type="match status" value="1"/>
</dbReference>
<dbReference type="SUPFAM" id="SSF52540">
    <property type="entry name" value="P-loop containing nucleoside triphosphate hydrolases"/>
    <property type="match status" value="1"/>
</dbReference>
<dbReference type="GO" id="GO:0005524">
    <property type="term" value="F:ATP binding"/>
    <property type="evidence" value="ECO:0007669"/>
    <property type="project" value="UniProtKB-KW"/>
</dbReference>
<evidence type="ECO:0000256" key="5">
    <source>
        <dbReference type="ARBA" id="ARBA00023163"/>
    </source>
</evidence>
<organism evidence="7 8">
    <name type="scientific">Stenotrophomonas geniculata N1</name>
    <dbReference type="NCBI Taxonomy" id="1167641"/>
    <lineage>
        <taxon>Bacteria</taxon>
        <taxon>Pseudomonadati</taxon>
        <taxon>Pseudomonadota</taxon>
        <taxon>Gammaproteobacteria</taxon>
        <taxon>Lysobacterales</taxon>
        <taxon>Lysobacteraceae</taxon>
        <taxon>Stenotrophomonas</taxon>
    </lineage>
</organism>
<dbReference type="Gene3D" id="1.10.8.60">
    <property type="match status" value="1"/>
</dbReference>
<feature type="domain" description="Sigma-54 factor interaction" evidence="6">
    <location>
        <begin position="144"/>
        <end position="373"/>
    </location>
</feature>
<comment type="caution">
    <text evidence="7">The sequence shown here is derived from an EMBL/GenBank/DDBJ whole genome shotgun (WGS) entry which is preliminary data.</text>
</comment>
<evidence type="ECO:0000256" key="1">
    <source>
        <dbReference type="ARBA" id="ARBA00022741"/>
    </source>
</evidence>
<dbReference type="PROSITE" id="PS50045">
    <property type="entry name" value="SIGMA54_INTERACT_4"/>
    <property type="match status" value="1"/>
</dbReference>
<evidence type="ECO:0000256" key="2">
    <source>
        <dbReference type="ARBA" id="ARBA00022840"/>
    </source>
</evidence>
<dbReference type="FunFam" id="3.40.50.300:FF:000006">
    <property type="entry name" value="DNA-binding transcriptional regulator NtrC"/>
    <property type="match status" value="1"/>
</dbReference>
<dbReference type="InterPro" id="IPR003593">
    <property type="entry name" value="AAA+_ATPase"/>
</dbReference>
<keyword evidence="2" id="KW-0067">ATP-binding</keyword>
<dbReference type="PROSITE" id="PS00688">
    <property type="entry name" value="SIGMA54_INTERACT_3"/>
    <property type="match status" value="1"/>
</dbReference>
<dbReference type="Gene3D" id="3.40.50.300">
    <property type="entry name" value="P-loop containing nucleotide triphosphate hydrolases"/>
    <property type="match status" value="1"/>
</dbReference>
<dbReference type="Pfam" id="PF25601">
    <property type="entry name" value="AAA_lid_14"/>
    <property type="match status" value="1"/>
</dbReference>
<dbReference type="Pfam" id="PF02954">
    <property type="entry name" value="HTH_8"/>
    <property type="match status" value="1"/>
</dbReference>
<dbReference type="Proteomes" id="UP000036890">
    <property type="component" value="Unassembled WGS sequence"/>
</dbReference>
<dbReference type="InterPro" id="IPR009057">
    <property type="entry name" value="Homeodomain-like_sf"/>
</dbReference>
<dbReference type="EMBL" id="AJLO02000015">
    <property type="protein sequence ID" value="KOF00157.1"/>
    <property type="molecule type" value="Genomic_DNA"/>
</dbReference>
<sequence length="451" mass="49456">MAAVPEASTSRCVLWFGEPLANERSALAAAGWYVRSIHPDPAMAIGLRGRDRLLAVLDLRHLDAAALQLLASWIEQHQHLPWLAVLPPGAGPTSPAWLPLLQRCGARFTLPFGLQDLVCAMRQQFDADDPPVDATCSGYGPHALIGESAALHAVRTVLHKFAPVELPVLVTGETGTGKELAAHALHALSGRAGRPFIAVNCGAIPANLVQSELFGHERGSFTGADKRQIGVFESAHGGTVFLDEVGDLPAEAQTSLLRVLQEGTFERVGSSQPLRADVRVLAATHVELEHAVAQGRFRSDLYYRLNVLRLLMPPLRERGADVQLLAEHFLRCFRLRHSVRARGFAPAALQAMRRFDWPGNVRELLNRVQRAAIMAEGELISERDLELGASVAVLPAAMLHDARGQAERDVLLQTLRQTGYNVSECARQMQISRVTVYRLCRKHRLELPAQR</sequence>
<evidence type="ECO:0000313" key="8">
    <source>
        <dbReference type="Proteomes" id="UP000036890"/>
    </source>
</evidence>
<dbReference type="InterPro" id="IPR025944">
    <property type="entry name" value="Sigma_54_int_dom_CS"/>
</dbReference>
<evidence type="ECO:0000256" key="4">
    <source>
        <dbReference type="ARBA" id="ARBA00023125"/>
    </source>
</evidence>
<dbReference type="GO" id="GO:0043565">
    <property type="term" value="F:sequence-specific DNA binding"/>
    <property type="evidence" value="ECO:0007669"/>
    <property type="project" value="InterPro"/>
</dbReference>
<keyword evidence="1" id="KW-0547">Nucleotide-binding</keyword>
<evidence type="ECO:0000256" key="3">
    <source>
        <dbReference type="ARBA" id="ARBA00023015"/>
    </source>
</evidence>
<dbReference type="PROSITE" id="PS00676">
    <property type="entry name" value="SIGMA54_INTERACT_2"/>
    <property type="match status" value="1"/>
</dbReference>
<keyword evidence="4" id="KW-0238">DNA-binding</keyword>
<dbReference type="Gene3D" id="1.10.10.60">
    <property type="entry name" value="Homeodomain-like"/>
    <property type="match status" value="1"/>
</dbReference>
<dbReference type="RefSeq" id="WP_029380029.1">
    <property type="nucleotide sequence ID" value="NZ_AJLO02000015.1"/>
</dbReference>
<dbReference type="SMART" id="SM00382">
    <property type="entry name" value="AAA"/>
    <property type="match status" value="1"/>
</dbReference>
<accession>A0A0L8AD51</accession>
<proteinExistence type="predicted"/>
<dbReference type="PANTHER" id="PTHR32071:SF120">
    <property type="entry name" value="TRANSCRIPTIONAL REGULATOR-RELATED"/>
    <property type="match status" value="1"/>
</dbReference>
<evidence type="ECO:0000259" key="6">
    <source>
        <dbReference type="PROSITE" id="PS50045"/>
    </source>
</evidence>
<dbReference type="SUPFAM" id="SSF46689">
    <property type="entry name" value="Homeodomain-like"/>
    <property type="match status" value="1"/>
</dbReference>
<dbReference type="PANTHER" id="PTHR32071">
    <property type="entry name" value="TRANSCRIPTIONAL REGULATORY PROTEIN"/>
    <property type="match status" value="1"/>
</dbReference>
<dbReference type="InterPro" id="IPR058031">
    <property type="entry name" value="AAA_lid_NorR"/>
</dbReference>
<keyword evidence="3" id="KW-0805">Transcription regulation</keyword>
<name>A0A0L8AD51_9GAMM</name>
<keyword evidence="5" id="KW-0804">Transcription</keyword>
<evidence type="ECO:0000313" key="7">
    <source>
        <dbReference type="EMBL" id="KOF00157.1"/>
    </source>
</evidence>
<reference evidence="7 8" key="1">
    <citation type="journal article" date="2012" name="J. Bacteriol.">
        <title>Genome sequence of a novel nicotine-degrading strain, Pseudomonas geniculata N1.</title>
        <authorList>
            <person name="Tang H."/>
            <person name="Yu H."/>
            <person name="Tai C."/>
            <person name="Huang K."/>
            <person name="Liu Y."/>
            <person name="Wang L."/>
            <person name="Yao Y."/>
            <person name="Wu G."/>
            <person name="Xu P."/>
        </authorList>
    </citation>
    <scope>NUCLEOTIDE SEQUENCE [LARGE SCALE GENOMIC DNA]</scope>
    <source>
        <strain evidence="7 8">N1</strain>
    </source>
</reference>
<protein>
    <submittedName>
        <fullName evidence="7">Fis family transcriptional regulator</fullName>
    </submittedName>
</protein>
<dbReference type="InterPro" id="IPR002078">
    <property type="entry name" value="Sigma_54_int"/>
</dbReference>
<gene>
    <name evidence="7" type="ORF">W7K_07380</name>
</gene>
<dbReference type="OrthoDB" id="9804019at2"/>
<dbReference type="InterPro" id="IPR027417">
    <property type="entry name" value="P-loop_NTPase"/>
</dbReference>